<keyword evidence="2 3" id="KW-1015">Disulfide bond</keyword>
<protein>
    <submittedName>
        <fullName evidence="8">Collagen alpha-1(I) chain-like</fullName>
    </submittedName>
</protein>
<dbReference type="Gene3D" id="2.40.20.10">
    <property type="entry name" value="Plasminogen Kringle 4"/>
    <property type="match status" value="3"/>
</dbReference>
<feature type="disulfide bond" evidence="3">
    <location>
        <begin position="703"/>
        <end position="726"/>
    </location>
</feature>
<feature type="disulfide bond" evidence="3">
    <location>
        <begin position="574"/>
        <end position="651"/>
    </location>
</feature>
<dbReference type="InterPro" id="IPR038178">
    <property type="entry name" value="Kringle_sf"/>
</dbReference>
<dbReference type="PROSITE" id="PS00021">
    <property type="entry name" value="KRINGLE_1"/>
    <property type="match status" value="3"/>
</dbReference>
<accession>A0A6P4YTP6</accession>
<evidence type="ECO:0000313" key="7">
    <source>
        <dbReference type="Proteomes" id="UP000515135"/>
    </source>
</evidence>
<feature type="domain" description="Kringle" evidence="6">
    <location>
        <begin position="573"/>
        <end position="651"/>
    </location>
</feature>
<organism evidence="7 8">
    <name type="scientific">Branchiostoma belcheri</name>
    <name type="common">Amphioxus</name>
    <dbReference type="NCBI Taxonomy" id="7741"/>
    <lineage>
        <taxon>Eukaryota</taxon>
        <taxon>Metazoa</taxon>
        <taxon>Chordata</taxon>
        <taxon>Cephalochordata</taxon>
        <taxon>Leptocardii</taxon>
        <taxon>Amphioxiformes</taxon>
        <taxon>Branchiostomatidae</taxon>
        <taxon>Branchiostoma</taxon>
    </lineage>
</organism>
<sequence length="734" mass="74759">MDSQAKLPGSAGFPEGNGPVGMDGQAGLPGSAGSPEGNGPVGMDSQAGLPGSAGSPEGNGPVGMDVQAGLPGSAGSPKGIRSGSKGHMVLSCGIQWVMMAMGDEAQITWSIGPPVEKGFVVMDGQTGSTGSPEGKGPEGMNGQAVLHGSAGSPEGKGFVVIEGQTGSTGSPEGKGPVGMDGQAEVIGSTGSVEMAGGAIVAASGSQEQNVPIEDQQTDPSDDADKTKCCKKLWITIGIAFAIGVAIAVILAYCAAKGLLVSTGESLGFDRHAGLHGSTESPEGKGSVGMDGQGGLSGSTGSPEGNGSVGMDSQAGLPVSAGSPEGNGPVGIDVQAGLPGSAGSPKGNRSGSKGHMVLSCGIQWVMMAMGDEAQITWSIGPPVEKGFVGMDGQTGSTGSPKGKGPEGMNGQAVLHGSAGSPEGKGFVVMDGQTGSTGSPEGKGPVGMDGQAEVIGSTGSVEMAGGAIVAASGSQEQNGPNEESCQYAGEASCMYRGTVSVTNTGKTCQRWDSQTPHEHIKTPAAYPSAGLEQNYCRNPDGEPGVWCFTTDPNSRWELCDVPSCDFYFKFHPPVSCQYADGASYRGTVSVTNTGKTCQRWDSQTPHEHIKTPAAYPSAGLEQNYCRNPDGEPRVWCFTTDPNSRWELCDVPSCVSCQYADGASYRGTVSVTNTGKTCQRWDSQTPHEHIKTPGAYPSAGLERNYCRNPDGELGVWCFTTDPNSRWELCDVPSCGKI</sequence>
<feature type="disulfide bond" evidence="3">
    <location>
        <begin position="623"/>
        <end position="646"/>
    </location>
</feature>
<dbReference type="GO" id="GO:0004175">
    <property type="term" value="F:endopeptidase activity"/>
    <property type="evidence" value="ECO:0007669"/>
    <property type="project" value="TreeGrafter"/>
</dbReference>
<dbReference type="PANTHER" id="PTHR24261:SF7">
    <property type="entry name" value="KRINGLE DOMAIN-CONTAINING PROTEIN"/>
    <property type="match status" value="1"/>
</dbReference>
<feature type="domain" description="Kringle" evidence="6">
    <location>
        <begin position="653"/>
        <end position="731"/>
    </location>
</feature>
<feature type="disulfide bond" evidence="3">
    <location>
        <begin position="675"/>
        <end position="714"/>
    </location>
</feature>
<dbReference type="FunFam" id="2.40.20.10:FF:000025">
    <property type="entry name" value="Plasminogen"/>
    <property type="match status" value="1"/>
</dbReference>
<dbReference type="GO" id="GO:0005102">
    <property type="term" value="F:signaling receptor binding"/>
    <property type="evidence" value="ECO:0007669"/>
    <property type="project" value="TreeGrafter"/>
</dbReference>
<evidence type="ECO:0000256" key="4">
    <source>
        <dbReference type="SAM" id="MobiDB-lite"/>
    </source>
</evidence>
<feature type="domain" description="Kringle" evidence="6">
    <location>
        <begin position="493"/>
        <end position="562"/>
    </location>
</feature>
<dbReference type="KEGG" id="bbel:109468197"/>
<proteinExistence type="predicted"/>
<keyword evidence="7" id="KW-1185">Reference proteome</keyword>
<dbReference type="SMART" id="SM00130">
    <property type="entry name" value="KR"/>
    <property type="match status" value="3"/>
</dbReference>
<keyword evidence="5" id="KW-0472">Membrane</keyword>
<dbReference type="InterPro" id="IPR050759">
    <property type="entry name" value="Serine_protease_kringle"/>
</dbReference>
<evidence type="ECO:0000259" key="6">
    <source>
        <dbReference type="PROSITE" id="PS50070"/>
    </source>
</evidence>
<evidence type="ECO:0000256" key="1">
    <source>
        <dbReference type="ARBA" id="ARBA00022572"/>
    </source>
</evidence>
<dbReference type="GO" id="GO:0005615">
    <property type="term" value="C:extracellular space"/>
    <property type="evidence" value="ECO:0007669"/>
    <property type="project" value="TreeGrafter"/>
</dbReference>
<feature type="transmembrane region" description="Helical" evidence="5">
    <location>
        <begin position="232"/>
        <end position="252"/>
    </location>
</feature>
<feature type="disulfide bond" evidence="3">
    <location>
        <begin position="506"/>
        <end position="545"/>
    </location>
</feature>
<dbReference type="InterPro" id="IPR013806">
    <property type="entry name" value="Kringle-like"/>
</dbReference>
<evidence type="ECO:0000256" key="3">
    <source>
        <dbReference type="PROSITE-ProRule" id="PRU00121"/>
    </source>
</evidence>
<dbReference type="Pfam" id="PF00051">
    <property type="entry name" value="Kringle"/>
    <property type="match status" value="3"/>
</dbReference>
<dbReference type="RefSeq" id="XP_019622012.1">
    <property type="nucleotide sequence ID" value="XM_019766453.1"/>
</dbReference>
<dbReference type="SUPFAM" id="SSF57440">
    <property type="entry name" value="Kringle-like"/>
    <property type="match status" value="3"/>
</dbReference>
<feature type="disulfide bond" evidence="3">
    <location>
        <begin position="654"/>
        <end position="731"/>
    </location>
</feature>
<keyword evidence="5" id="KW-0812">Transmembrane</keyword>
<feature type="region of interest" description="Disordered" evidence="4">
    <location>
        <begin position="1"/>
        <end position="84"/>
    </location>
</feature>
<dbReference type="GeneID" id="109468197"/>
<dbReference type="OrthoDB" id="41905at2759"/>
<dbReference type="PANTHER" id="PTHR24261">
    <property type="entry name" value="PLASMINOGEN-RELATED"/>
    <property type="match status" value="1"/>
</dbReference>
<reference evidence="8" key="1">
    <citation type="submission" date="2025-08" db="UniProtKB">
        <authorList>
            <consortium name="RefSeq"/>
        </authorList>
    </citation>
    <scope>IDENTIFICATION</scope>
    <source>
        <tissue evidence="8">Gonad</tissue>
    </source>
</reference>
<keyword evidence="1 3" id="KW-0420">Kringle</keyword>
<dbReference type="AlphaFoldDB" id="A0A6P4YTP6"/>
<dbReference type="FunFam" id="2.40.20.10:FF:000028">
    <property type="entry name" value="Uncharacterized protein"/>
    <property type="match status" value="1"/>
</dbReference>
<feature type="compositionally biased region" description="Gly residues" evidence="4">
    <location>
        <begin position="285"/>
        <end position="297"/>
    </location>
</feature>
<feature type="disulfide bond" evidence="3">
    <location>
        <begin position="595"/>
        <end position="634"/>
    </location>
</feature>
<keyword evidence="5" id="KW-1133">Transmembrane helix</keyword>
<feature type="region of interest" description="Disordered" evidence="4">
    <location>
        <begin position="272"/>
        <end position="353"/>
    </location>
</feature>
<dbReference type="Proteomes" id="UP000515135">
    <property type="component" value="Unplaced"/>
</dbReference>
<dbReference type="PROSITE" id="PS50070">
    <property type="entry name" value="KRINGLE_2"/>
    <property type="match status" value="3"/>
</dbReference>
<name>A0A6P4YTP6_BRABE</name>
<gene>
    <name evidence="8" type="primary">LOC109468197</name>
</gene>
<dbReference type="InterPro" id="IPR018056">
    <property type="entry name" value="Kringle_CS"/>
</dbReference>
<comment type="caution">
    <text evidence="3">Lacks conserved residue(s) required for the propagation of feature annotation.</text>
</comment>
<feature type="region of interest" description="Disordered" evidence="4">
    <location>
        <begin position="203"/>
        <end position="224"/>
    </location>
</feature>
<evidence type="ECO:0000256" key="2">
    <source>
        <dbReference type="ARBA" id="ARBA00023157"/>
    </source>
</evidence>
<dbReference type="CDD" id="cd00108">
    <property type="entry name" value="KR"/>
    <property type="match status" value="3"/>
</dbReference>
<evidence type="ECO:0000256" key="5">
    <source>
        <dbReference type="SAM" id="Phobius"/>
    </source>
</evidence>
<evidence type="ECO:0000313" key="8">
    <source>
        <dbReference type="RefSeq" id="XP_019622012.1"/>
    </source>
</evidence>
<dbReference type="PRINTS" id="PR00018">
    <property type="entry name" value="KRINGLE"/>
</dbReference>
<dbReference type="InterPro" id="IPR000001">
    <property type="entry name" value="Kringle"/>
</dbReference>
<feature type="disulfide bond" evidence="3">
    <location>
        <begin position="534"/>
        <end position="557"/>
    </location>
</feature>